<feature type="compositionally biased region" description="Polar residues" evidence="3">
    <location>
        <begin position="96"/>
        <end position="108"/>
    </location>
</feature>
<feature type="compositionally biased region" description="Polar residues" evidence="3">
    <location>
        <begin position="134"/>
        <end position="153"/>
    </location>
</feature>
<evidence type="ECO:0000256" key="3">
    <source>
        <dbReference type="SAM" id="MobiDB-lite"/>
    </source>
</evidence>
<keyword evidence="5" id="KW-1185">Reference proteome</keyword>
<dbReference type="SUPFAM" id="SSF82895">
    <property type="entry name" value="TSP-1 type 1 repeat"/>
    <property type="match status" value="1"/>
</dbReference>
<dbReference type="EMBL" id="JAWDGP010001286">
    <property type="protein sequence ID" value="KAK3793046.1"/>
    <property type="molecule type" value="Genomic_DNA"/>
</dbReference>
<dbReference type="PANTHER" id="PTHR22906:SF21">
    <property type="entry name" value="SEMA DOMAIN-CONTAINING PROTEIN"/>
    <property type="match status" value="1"/>
</dbReference>
<dbReference type="Pfam" id="PF00090">
    <property type="entry name" value="TSP_1"/>
    <property type="match status" value="2"/>
</dbReference>
<dbReference type="PANTHER" id="PTHR22906">
    <property type="entry name" value="PROPERDIN"/>
    <property type="match status" value="1"/>
</dbReference>
<comment type="caution">
    <text evidence="4">The sequence shown here is derived from an EMBL/GenBank/DDBJ whole genome shotgun (WGS) entry which is preliminary data.</text>
</comment>
<dbReference type="InterPro" id="IPR036383">
    <property type="entry name" value="TSP1_rpt_sf"/>
</dbReference>
<feature type="compositionally biased region" description="Basic residues" evidence="3">
    <location>
        <begin position="409"/>
        <end position="430"/>
    </location>
</feature>
<dbReference type="Gene3D" id="2.20.100.10">
    <property type="entry name" value="Thrombospondin type-1 (TSP1) repeat"/>
    <property type="match status" value="3"/>
</dbReference>
<reference evidence="4" key="1">
    <citation type="journal article" date="2023" name="G3 (Bethesda)">
        <title>A reference genome for the long-term kleptoplast-retaining sea slug Elysia crispata morphotype clarki.</title>
        <authorList>
            <person name="Eastman K.E."/>
            <person name="Pendleton A.L."/>
            <person name="Shaikh M.A."/>
            <person name="Suttiyut T."/>
            <person name="Ogas R."/>
            <person name="Tomko P."/>
            <person name="Gavelis G."/>
            <person name="Widhalm J.R."/>
            <person name="Wisecaver J.H."/>
        </authorList>
    </citation>
    <scope>NUCLEOTIDE SEQUENCE</scope>
    <source>
        <strain evidence="4">ECLA1</strain>
    </source>
</reference>
<protein>
    <submittedName>
        <fullName evidence="4">Uncharacterized protein</fullName>
    </submittedName>
</protein>
<feature type="compositionally biased region" description="Basic and acidic residues" evidence="3">
    <location>
        <begin position="80"/>
        <end position="92"/>
    </location>
</feature>
<evidence type="ECO:0000313" key="5">
    <source>
        <dbReference type="Proteomes" id="UP001283361"/>
    </source>
</evidence>
<feature type="region of interest" description="Disordered" evidence="3">
    <location>
        <begin position="260"/>
        <end position="284"/>
    </location>
</feature>
<feature type="region of interest" description="Disordered" evidence="3">
    <location>
        <begin position="388"/>
        <end position="444"/>
    </location>
</feature>
<dbReference type="PRINTS" id="PR01705">
    <property type="entry name" value="TSP1REPEAT"/>
</dbReference>
<dbReference type="Proteomes" id="UP001283361">
    <property type="component" value="Unassembled WGS sequence"/>
</dbReference>
<sequence>MTVSCQPGTSDKRFNSSLARTNRIARTGRIPDGGLTQLTQENWAQNLVQTMVGKVKFLPPLLWLTLSIYGYTEPQITRGENQREAEVARPAEDGLTSFSHQDGGQETRTPAPVADSLRHRASSTSSVALFSQTAVQETSQTGNDAAGQGQSTRLAVDPSPASLGPRGDPPHRDRNTQFGGETKHKIVTRDRDEEADAINNRSDKKLTLGSTANDEEVHIASSGRVSSMTSDHQLMSAPMSGPYRRLLAWWDIFNINVKSTPETNMTTSSPPTNGTSTITSSLSTAENSTITSNLSTAETSTITSSLSTADTSTITSSLSTGDTAIITSSLSTADTAIITSSLSTADTSTITSSLFTADTSTITSSSFTADTSTITSSLSTANTSTITSNLSTATTTTTEPSETADLPGKTRKRAKIKATKASRTSTRKKTNNFNGQGRPSPAVDLNTDSVRMLRELYMTSDSSMTQWTSNRSRTECPYFVNPVLELDKSTREFSNILRYGCDGQGIRESRCCHSHKPEVYEVIDDMTHIAQTLTKLLRDQCNKCPSDCHWHAWSSWHDCPVPPRCQGQGRVYISRTRTAHREQYGGRPCAGAEIERRACPVLPLVRGTWHDWSAWSACSGSCSGVQTRTRNCTDPTLCFTPCRGDSVQWRNCGDQMSCCAPRMWTPWGQWEHWTRDESHGVRKRYRRCEAAAMMVGQLLCPERCKGGNVDRETCMGQLLCPERCKGGNVDRKTCSKWQRDRPERCKGGNVDRETCTESMWNPWSHWSACEDRFGRLDNDTKQPCGDQSGQMKRSRSCRRGSCQRNCVGDNEQSIACQMKPCCEDPVWSTWSDWGECSDAGLQKRKRMCESDRTKWRSPTCQRRRCQGLSTGKQRCAVCPACVKREWSSWFEWSPCGSDHGQSRRYKVRYRSCVADQRSSGPWCSDPCEGSNMDTEECCTSSSWGEWSAWGRCSSDTGQYDLDTGRPCGNGAGIKNRNRTCQYGTCGDACGGDRKSRTSCYMEPCCAPARWGPWTEWSTCNNNEGLLDHDTGKPCGKGKGCQTRNRTCILGNCDKKYCEGDDTENTYDCEMTPCCVPRVLSGWTPWEECTGNPLKSTRHCHRILCFSPPPSPSRVEWLDAMEGMYRKPSQVDSSLSPNSLFLSLSPPPPVPRVLSGWTPWKECTGNPLKSTRRRHCHQFLPRRKYGVTAGEVQNVTQLTCWRRGDVTVVPSSGNPGSGGQSVTCPRLGFEPAPEHVGLWETARQSAQESLLHVADWAERASAVRVVWLLS</sequence>
<feature type="compositionally biased region" description="Basic and acidic residues" evidence="3">
    <location>
        <begin position="168"/>
        <end position="178"/>
    </location>
</feature>
<keyword evidence="1" id="KW-0677">Repeat</keyword>
<organism evidence="4 5">
    <name type="scientific">Elysia crispata</name>
    <name type="common">lettuce slug</name>
    <dbReference type="NCBI Taxonomy" id="231223"/>
    <lineage>
        <taxon>Eukaryota</taxon>
        <taxon>Metazoa</taxon>
        <taxon>Spiralia</taxon>
        <taxon>Lophotrochozoa</taxon>
        <taxon>Mollusca</taxon>
        <taxon>Gastropoda</taxon>
        <taxon>Heterobranchia</taxon>
        <taxon>Euthyneura</taxon>
        <taxon>Panpulmonata</taxon>
        <taxon>Sacoglossa</taxon>
        <taxon>Placobranchoidea</taxon>
        <taxon>Plakobranchidae</taxon>
        <taxon>Elysia</taxon>
    </lineage>
</organism>
<feature type="region of interest" description="Disordered" evidence="3">
    <location>
        <begin position="77"/>
        <end position="114"/>
    </location>
</feature>
<name>A0AAE1ATH2_9GAST</name>
<feature type="compositionally biased region" description="Low complexity" evidence="3">
    <location>
        <begin position="260"/>
        <end position="281"/>
    </location>
</feature>
<feature type="region of interest" description="Disordered" evidence="3">
    <location>
        <begin position="134"/>
        <end position="178"/>
    </location>
</feature>
<dbReference type="SMART" id="SM00209">
    <property type="entry name" value="TSP1"/>
    <property type="match status" value="7"/>
</dbReference>
<dbReference type="AlphaFoldDB" id="A0AAE1ATH2"/>
<accession>A0AAE1ATH2</accession>
<feature type="compositionally biased region" description="Low complexity" evidence="3">
    <location>
        <begin position="388"/>
        <end position="405"/>
    </location>
</feature>
<evidence type="ECO:0000256" key="2">
    <source>
        <dbReference type="ARBA" id="ARBA00023157"/>
    </source>
</evidence>
<evidence type="ECO:0000313" key="4">
    <source>
        <dbReference type="EMBL" id="KAK3793046.1"/>
    </source>
</evidence>
<evidence type="ECO:0000256" key="1">
    <source>
        <dbReference type="ARBA" id="ARBA00022737"/>
    </source>
</evidence>
<dbReference type="InterPro" id="IPR052065">
    <property type="entry name" value="Compl_asym_regulator"/>
</dbReference>
<dbReference type="PROSITE" id="PS50092">
    <property type="entry name" value="TSP1"/>
    <property type="match status" value="6"/>
</dbReference>
<dbReference type="InterPro" id="IPR000884">
    <property type="entry name" value="TSP1_rpt"/>
</dbReference>
<proteinExistence type="predicted"/>
<gene>
    <name evidence="4" type="ORF">RRG08_057530</name>
</gene>
<keyword evidence="2" id="KW-1015">Disulfide bond</keyword>